<dbReference type="AlphaFoldDB" id="A0A9J6FLU7"/>
<comment type="caution">
    <text evidence="1">The sequence shown here is derived from an EMBL/GenBank/DDBJ whole genome shotgun (WGS) entry which is preliminary data.</text>
</comment>
<dbReference type="OMA" id="NIVMETC"/>
<organism evidence="1 2">
    <name type="scientific">Haemaphysalis longicornis</name>
    <name type="common">Bush tick</name>
    <dbReference type="NCBI Taxonomy" id="44386"/>
    <lineage>
        <taxon>Eukaryota</taxon>
        <taxon>Metazoa</taxon>
        <taxon>Ecdysozoa</taxon>
        <taxon>Arthropoda</taxon>
        <taxon>Chelicerata</taxon>
        <taxon>Arachnida</taxon>
        <taxon>Acari</taxon>
        <taxon>Parasitiformes</taxon>
        <taxon>Ixodida</taxon>
        <taxon>Ixodoidea</taxon>
        <taxon>Ixodidae</taxon>
        <taxon>Haemaphysalinae</taxon>
        <taxon>Haemaphysalis</taxon>
    </lineage>
</organism>
<reference evidence="1 2" key="1">
    <citation type="journal article" date="2020" name="Cell">
        <title>Large-Scale Comparative Analyses of Tick Genomes Elucidate Their Genetic Diversity and Vector Capacities.</title>
        <authorList>
            <consortium name="Tick Genome and Microbiome Consortium (TIGMIC)"/>
            <person name="Jia N."/>
            <person name="Wang J."/>
            <person name="Shi W."/>
            <person name="Du L."/>
            <person name="Sun Y."/>
            <person name="Zhan W."/>
            <person name="Jiang J.F."/>
            <person name="Wang Q."/>
            <person name="Zhang B."/>
            <person name="Ji P."/>
            <person name="Bell-Sakyi L."/>
            <person name="Cui X.M."/>
            <person name="Yuan T.T."/>
            <person name="Jiang B.G."/>
            <person name="Yang W.F."/>
            <person name="Lam T.T."/>
            <person name="Chang Q.C."/>
            <person name="Ding S.J."/>
            <person name="Wang X.J."/>
            <person name="Zhu J.G."/>
            <person name="Ruan X.D."/>
            <person name="Zhao L."/>
            <person name="Wei J.T."/>
            <person name="Ye R.Z."/>
            <person name="Que T.C."/>
            <person name="Du C.H."/>
            <person name="Zhou Y.H."/>
            <person name="Cheng J.X."/>
            <person name="Dai P.F."/>
            <person name="Guo W.B."/>
            <person name="Han X.H."/>
            <person name="Huang E.J."/>
            <person name="Li L.F."/>
            <person name="Wei W."/>
            <person name="Gao Y.C."/>
            <person name="Liu J.Z."/>
            <person name="Shao H.Z."/>
            <person name="Wang X."/>
            <person name="Wang C.C."/>
            <person name="Yang T.C."/>
            <person name="Huo Q.B."/>
            <person name="Li W."/>
            <person name="Chen H.Y."/>
            <person name="Chen S.E."/>
            <person name="Zhou L.G."/>
            <person name="Ni X.B."/>
            <person name="Tian J.H."/>
            <person name="Sheng Y."/>
            <person name="Liu T."/>
            <person name="Pan Y.S."/>
            <person name="Xia L.Y."/>
            <person name="Li J."/>
            <person name="Zhao F."/>
            <person name="Cao W.C."/>
        </authorList>
    </citation>
    <scope>NUCLEOTIDE SEQUENCE [LARGE SCALE GENOMIC DNA]</scope>
    <source>
        <strain evidence="1">HaeL-2018</strain>
    </source>
</reference>
<name>A0A9J6FLU7_HAELO</name>
<sequence>MNPDELSEEEEIATILLVSAALSTKAAVTLPKKRRFWVRPYLRSREAAGHASRLLPELRAHDLEYFRDFIRMPPQAFDQLLGLVRSRISKQDTNFRDAISAHDRLAITLRFLAAGSTLRSISFDFRVGRSTACDVVADVCAALWDILKPLYLVSPQTADEWIKARNWFNSLCFRVHTFF</sequence>
<accession>A0A9J6FLU7</accession>
<proteinExistence type="predicted"/>
<evidence type="ECO:0000313" key="1">
    <source>
        <dbReference type="EMBL" id="KAH9367166.1"/>
    </source>
</evidence>
<dbReference type="OrthoDB" id="6509217at2759"/>
<dbReference type="VEuPathDB" id="VectorBase:HLOH_041418"/>
<gene>
    <name evidence="1" type="ORF">HPB48_014758</name>
</gene>
<evidence type="ECO:0000313" key="2">
    <source>
        <dbReference type="Proteomes" id="UP000821853"/>
    </source>
</evidence>
<dbReference type="EMBL" id="JABSTR010000004">
    <property type="protein sequence ID" value="KAH9367166.1"/>
    <property type="molecule type" value="Genomic_DNA"/>
</dbReference>
<keyword evidence="2" id="KW-1185">Reference proteome</keyword>
<evidence type="ECO:0008006" key="3">
    <source>
        <dbReference type="Google" id="ProtNLM"/>
    </source>
</evidence>
<dbReference type="Proteomes" id="UP000821853">
    <property type="component" value="Chromosome 2"/>
</dbReference>
<protein>
    <recommendedName>
        <fullName evidence="3">Transposase Helix-turn-helix domain-containing protein</fullName>
    </recommendedName>
</protein>